<organism evidence="2 3">
    <name type="scientific">Homoserinimonas aerilata</name>
    <dbReference type="NCBI Taxonomy" id="1162970"/>
    <lineage>
        <taxon>Bacteria</taxon>
        <taxon>Bacillati</taxon>
        <taxon>Actinomycetota</taxon>
        <taxon>Actinomycetes</taxon>
        <taxon>Micrococcales</taxon>
        <taxon>Microbacteriaceae</taxon>
        <taxon>Homoserinimonas</taxon>
    </lineage>
</organism>
<dbReference type="EMBL" id="VFOM01000001">
    <property type="protein sequence ID" value="TQL47543.1"/>
    <property type="molecule type" value="Genomic_DNA"/>
</dbReference>
<feature type="transmembrane region" description="Helical" evidence="1">
    <location>
        <begin position="243"/>
        <end position="263"/>
    </location>
</feature>
<feature type="transmembrane region" description="Helical" evidence="1">
    <location>
        <begin position="133"/>
        <end position="155"/>
    </location>
</feature>
<dbReference type="AlphaFoldDB" id="A0A542YHH6"/>
<feature type="transmembrane region" description="Helical" evidence="1">
    <location>
        <begin position="176"/>
        <end position="206"/>
    </location>
</feature>
<evidence type="ECO:0000256" key="1">
    <source>
        <dbReference type="SAM" id="Phobius"/>
    </source>
</evidence>
<proteinExistence type="predicted"/>
<feature type="transmembrane region" description="Helical" evidence="1">
    <location>
        <begin position="15"/>
        <end position="41"/>
    </location>
</feature>
<keyword evidence="1" id="KW-1133">Transmembrane helix</keyword>
<evidence type="ECO:0008006" key="4">
    <source>
        <dbReference type="Google" id="ProtNLM"/>
    </source>
</evidence>
<evidence type="ECO:0000313" key="2">
    <source>
        <dbReference type="EMBL" id="TQL47543.1"/>
    </source>
</evidence>
<evidence type="ECO:0000313" key="3">
    <source>
        <dbReference type="Proteomes" id="UP000317998"/>
    </source>
</evidence>
<comment type="caution">
    <text evidence="2">The sequence shown here is derived from an EMBL/GenBank/DDBJ whole genome shotgun (WGS) entry which is preliminary data.</text>
</comment>
<keyword evidence="1" id="KW-0472">Membrane</keyword>
<name>A0A542YHH6_9MICO</name>
<sequence>MTRTLDLEAATRAALALLLPMLVLLAVGRIELAVYASFGAFTALFGRSEPYRVRLLSVSAAAIALTASISAGVVIACLGTPLPLLTVALVVVIVLGVMATAVIGWIPGQPVFFVFALLVCAVVPTTWQQAPLAIGVAASSAVLAWLICMSGWMLRRLAGTRHAHRFRNLQRRPTRTIAAAFDSQVLQTATMTTIAALASGAIALSLGIGRPYWAALLMITPLALSMSSLSIPMPIGPMLVDRLIETFIGCAVAVAALLLRRWWAARRQAA</sequence>
<feature type="transmembrane region" description="Helical" evidence="1">
    <location>
        <begin position="212"/>
        <end position="231"/>
    </location>
</feature>
<protein>
    <recommendedName>
        <fullName evidence="4">Fusaric acid resistance family protein</fullName>
    </recommendedName>
</protein>
<feature type="transmembrane region" description="Helical" evidence="1">
    <location>
        <begin position="53"/>
        <end position="76"/>
    </location>
</feature>
<keyword evidence="1" id="KW-0812">Transmembrane</keyword>
<keyword evidence="3" id="KW-1185">Reference proteome</keyword>
<dbReference type="RefSeq" id="WP_141879778.1">
    <property type="nucleotide sequence ID" value="NZ_VFOM01000001.1"/>
</dbReference>
<gene>
    <name evidence="2" type="ORF">FB562_0608</name>
</gene>
<accession>A0A542YHH6</accession>
<dbReference type="Proteomes" id="UP000317998">
    <property type="component" value="Unassembled WGS sequence"/>
</dbReference>
<reference evidence="2 3" key="1">
    <citation type="submission" date="2019-06" db="EMBL/GenBank/DDBJ databases">
        <title>Sequencing the genomes of 1000 actinobacteria strains.</title>
        <authorList>
            <person name="Klenk H.-P."/>
        </authorList>
    </citation>
    <scope>NUCLEOTIDE SEQUENCE [LARGE SCALE GENOMIC DNA]</scope>
    <source>
        <strain evidence="2 3">DSM 26477</strain>
    </source>
</reference>
<feature type="transmembrane region" description="Helical" evidence="1">
    <location>
        <begin position="110"/>
        <end position="127"/>
    </location>
</feature>
<dbReference type="OrthoDB" id="4989419at2"/>
<feature type="transmembrane region" description="Helical" evidence="1">
    <location>
        <begin position="82"/>
        <end position="103"/>
    </location>
</feature>